<dbReference type="Proteomes" id="UP000636960">
    <property type="component" value="Unassembled WGS sequence"/>
</dbReference>
<comment type="caution">
    <text evidence="2">The sequence shown here is derived from an EMBL/GenBank/DDBJ whole genome shotgun (WGS) entry which is preliminary data.</text>
</comment>
<gene>
    <name evidence="2" type="ORF">Ari01nite_97950</name>
</gene>
<name>A0A919K7D6_9ACTN</name>
<dbReference type="RefSeq" id="WP_203791483.1">
    <property type="nucleotide sequence ID" value="NZ_BOMV01000130.1"/>
</dbReference>
<dbReference type="Pfam" id="PF06282">
    <property type="entry name" value="DUF1036"/>
    <property type="match status" value="1"/>
</dbReference>
<dbReference type="AlphaFoldDB" id="A0A919K7D6"/>
<keyword evidence="1" id="KW-0732">Signal</keyword>
<evidence type="ECO:0000313" key="2">
    <source>
        <dbReference type="EMBL" id="GIF02331.1"/>
    </source>
</evidence>
<evidence type="ECO:0000313" key="3">
    <source>
        <dbReference type="Proteomes" id="UP000636960"/>
    </source>
</evidence>
<feature type="signal peptide" evidence="1">
    <location>
        <begin position="1"/>
        <end position="27"/>
    </location>
</feature>
<organism evidence="2 3">
    <name type="scientific">Paractinoplanes rishiriensis</name>
    <dbReference type="NCBI Taxonomy" id="1050105"/>
    <lineage>
        <taxon>Bacteria</taxon>
        <taxon>Bacillati</taxon>
        <taxon>Actinomycetota</taxon>
        <taxon>Actinomycetes</taxon>
        <taxon>Micromonosporales</taxon>
        <taxon>Micromonosporaceae</taxon>
        <taxon>Paractinoplanes</taxon>
    </lineage>
</organism>
<keyword evidence="3" id="KW-1185">Reference proteome</keyword>
<protein>
    <submittedName>
        <fullName evidence="2">Uncharacterized protein</fullName>
    </submittedName>
</protein>
<dbReference type="EMBL" id="BOMV01000130">
    <property type="protein sequence ID" value="GIF02331.1"/>
    <property type="molecule type" value="Genomic_DNA"/>
</dbReference>
<evidence type="ECO:0000256" key="1">
    <source>
        <dbReference type="SAM" id="SignalP"/>
    </source>
</evidence>
<sequence length="141" mass="14715">MGKIGVLLATGAAVSGAVVGFAGPAAASDYNRTVNICNYSNERVQVAKISDQAGGMVSEGWYSYENGECSTLTGRFMRIKSADGSTWTFSGTYTTQFCVASKAFTIYSPNSESACDTYGGTMATFSSVPAGSGTHKINLRP</sequence>
<feature type="chain" id="PRO_5036978726" evidence="1">
    <location>
        <begin position="28"/>
        <end position="141"/>
    </location>
</feature>
<proteinExistence type="predicted"/>
<reference evidence="2" key="1">
    <citation type="submission" date="2021-01" db="EMBL/GenBank/DDBJ databases">
        <title>Whole genome shotgun sequence of Actinoplanes rishiriensis NBRC 108556.</title>
        <authorList>
            <person name="Komaki H."/>
            <person name="Tamura T."/>
        </authorList>
    </citation>
    <scope>NUCLEOTIDE SEQUENCE</scope>
    <source>
        <strain evidence="2">NBRC 108556</strain>
    </source>
</reference>
<accession>A0A919K7D6</accession>
<dbReference type="InterPro" id="IPR009380">
    <property type="entry name" value="DUF1036"/>
</dbReference>